<dbReference type="Pfam" id="PF07685">
    <property type="entry name" value="GATase_3"/>
    <property type="match status" value="1"/>
</dbReference>
<keyword evidence="5" id="KW-0436">Ligase</keyword>
<dbReference type="NCBIfam" id="NF002204">
    <property type="entry name" value="PRK01077.1"/>
    <property type="match status" value="1"/>
</dbReference>
<keyword evidence="7" id="KW-0067">ATP-binding</keyword>
<dbReference type="EMBL" id="FNHP01000001">
    <property type="protein sequence ID" value="SDL96653.1"/>
    <property type="molecule type" value="Genomic_DNA"/>
</dbReference>
<organism evidence="13 14">
    <name type="scientific">Oryzisolibacter propanilivorax</name>
    <dbReference type="NCBI Taxonomy" id="1527607"/>
    <lineage>
        <taxon>Bacteria</taxon>
        <taxon>Pseudomonadati</taxon>
        <taxon>Pseudomonadota</taxon>
        <taxon>Betaproteobacteria</taxon>
        <taxon>Burkholderiales</taxon>
        <taxon>Comamonadaceae</taxon>
        <taxon>Oryzisolibacter</taxon>
    </lineage>
</organism>
<evidence type="ECO:0000313" key="13">
    <source>
        <dbReference type="EMBL" id="SDL96653.1"/>
    </source>
</evidence>
<dbReference type="PANTHER" id="PTHR43873">
    <property type="entry name" value="COBYRINATE A,C-DIAMIDE SYNTHASE"/>
    <property type="match status" value="1"/>
</dbReference>
<dbReference type="InterPro" id="IPR002586">
    <property type="entry name" value="CobQ/CobB/MinD/ParA_Nub-bd_dom"/>
</dbReference>
<dbReference type="SUPFAM" id="SSF52317">
    <property type="entry name" value="Class I glutamine amidotransferase-like"/>
    <property type="match status" value="1"/>
</dbReference>
<feature type="domain" description="CobQ/CobB/MinD/ParA nucleotide binding" evidence="11">
    <location>
        <begin position="11"/>
        <end position="168"/>
    </location>
</feature>
<keyword evidence="4" id="KW-0169">Cobalamin biosynthesis</keyword>
<dbReference type="GO" id="GO:0009236">
    <property type="term" value="P:cobalamin biosynthetic process"/>
    <property type="evidence" value="ECO:0007669"/>
    <property type="project" value="UniProtKB-KW"/>
</dbReference>
<dbReference type="SUPFAM" id="SSF52540">
    <property type="entry name" value="P-loop containing nucleoside triphosphate hydrolases"/>
    <property type="match status" value="1"/>
</dbReference>
<evidence type="ECO:0000256" key="4">
    <source>
        <dbReference type="ARBA" id="ARBA00022573"/>
    </source>
</evidence>
<comment type="similarity">
    <text evidence="3">Belongs to the CobB/CobQ family. CobQ subfamily.</text>
</comment>
<evidence type="ECO:0000256" key="8">
    <source>
        <dbReference type="ARBA" id="ARBA00022842"/>
    </source>
</evidence>
<dbReference type="RefSeq" id="WP_091565888.1">
    <property type="nucleotide sequence ID" value="NZ_FNHP01000001.1"/>
</dbReference>
<dbReference type="PANTHER" id="PTHR43873:SF1">
    <property type="entry name" value="COBYRINATE A,C-DIAMIDE SYNTHASE"/>
    <property type="match status" value="1"/>
</dbReference>
<proteinExistence type="inferred from homology"/>
<evidence type="ECO:0000259" key="12">
    <source>
        <dbReference type="Pfam" id="PF07685"/>
    </source>
</evidence>
<name>A0A1G9PDM8_9BURK</name>
<protein>
    <submittedName>
        <fullName evidence="13">Cobyrinic acid a,c-diamide synthase</fullName>
    </submittedName>
</protein>
<gene>
    <name evidence="13" type="ORF">SAMN05428957_101336</name>
</gene>
<dbReference type="AlphaFoldDB" id="A0A1G9PDM8"/>
<evidence type="ECO:0000256" key="7">
    <source>
        <dbReference type="ARBA" id="ARBA00022840"/>
    </source>
</evidence>
<dbReference type="GO" id="GO:0005524">
    <property type="term" value="F:ATP binding"/>
    <property type="evidence" value="ECO:0007669"/>
    <property type="project" value="UniProtKB-KW"/>
</dbReference>
<keyword evidence="9" id="KW-0315">Glutamine amidotransferase</keyword>
<dbReference type="Proteomes" id="UP000198552">
    <property type="component" value="Unassembled WGS sequence"/>
</dbReference>
<keyword evidence="8" id="KW-0460">Magnesium</keyword>
<dbReference type="Gene3D" id="3.40.50.300">
    <property type="entry name" value="P-loop containing nucleotide triphosphate hydrolases"/>
    <property type="match status" value="1"/>
</dbReference>
<dbReference type="InterPro" id="IPR027417">
    <property type="entry name" value="P-loop_NTPase"/>
</dbReference>
<reference evidence="14" key="1">
    <citation type="submission" date="2016-10" db="EMBL/GenBank/DDBJ databases">
        <authorList>
            <person name="Varghese N."/>
            <person name="Submissions S."/>
        </authorList>
    </citation>
    <scope>NUCLEOTIDE SEQUENCE [LARGE SCALE GENOMIC DNA]</scope>
    <source>
        <strain evidence="14">EPL6</strain>
    </source>
</reference>
<comment type="pathway">
    <text evidence="2">Cofactor biosynthesis; adenosylcobalamin biosynthesis.</text>
</comment>
<feature type="region of interest" description="Disordered" evidence="10">
    <location>
        <begin position="388"/>
        <end position="410"/>
    </location>
</feature>
<evidence type="ECO:0000256" key="6">
    <source>
        <dbReference type="ARBA" id="ARBA00022741"/>
    </source>
</evidence>
<evidence type="ECO:0000256" key="3">
    <source>
        <dbReference type="ARBA" id="ARBA00006205"/>
    </source>
</evidence>
<keyword evidence="6" id="KW-0547">Nucleotide-binding</keyword>
<dbReference type="Pfam" id="PF01656">
    <property type="entry name" value="CbiA"/>
    <property type="match status" value="1"/>
</dbReference>
<evidence type="ECO:0000256" key="10">
    <source>
        <dbReference type="SAM" id="MobiDB-lite"/>
    </source>
</evidence>
<dbReference type="GO" id="GO:0042242">
    <property type="term" value="F:cobyrinic acid a,c-diamide synthase activity"/>
    <property type="evidence" value="ECO:0007669"/>
    <property type="project" value="InterPro"/>
</dbReference>
<evidence type="ECO:0000256" key="1">
    <source>
        <dbReference type="ARBA" id="ARBA00001946"/>
    </source>
</evidence>
<dbReference type="InterPro" id="IPR004484">
    <property type="entry name" value="CbiA/CobB_synth"/>
</dbReference>
<comment type="cofactor">
    <cofactor evidence="1">
        <name>Mg(2+)</name>
        <dbReference type="ChEBI" id="CHEBI:18420"/>
    </cofactor>
</comment>
<accession>A0A1G9PDM8</accession>
<dbReference type="PROSITE" id="PS51274">
    <property type="entry name" value="GATASE_COBBQ"/>
    <property type="match status" value="1"/>
</dbReference>
<keyword evidence="14" id="KW-1185">Reference proteome</keyword>
<evidence type="ECO:0000313" key="14">
    <source>
        <dbReference type="Proteomes" id="UP000198552"/>
    </source>
</evidence>
<dbReference type="Gene3D" id="3.40.50.880">
    <property type="match status" value="1"/>
</dbReference>
<dbReference type="InterPro" id="IPR011698">
    <property type="entry name" value="GATase_3"/>
</dbReference>
<dbReference type="InterPro" id="IPR029062">
    <property type="entry name" value="Class_I_gatase-like"/>
</dbReference>
<feature type="domain" description="CobB/CobQ-like glutamine amidotransferase" evidence="12">
    <location>
        <begin position="258"/>
        <end position="470"/>
    </location>
</feature>
<evidence type="ECO:0000256" key="2">
    <source>
        <dbReference type="ARBA" id="ARBA00004953"/>
    </source>
</evidence>
<evidence type="ECO:0000259" key="11">
    <source>
        <dbReference type="Pfam" id="PF01656"/>
    </source>
</evidence>
<dbReference type="OrthoDB" id="9764035at2"/>
<dbReference type="STRING" id="1527607.SAMN05428957_101336"/>
<evidence type="ECO:0000256" key="5">
    <source>
        <dbReference type="ARBA" id="ARBA00022598"/>
    </source>
</evidence>
<sequence>MSAPSARCPALVVAAPASGQGKTTVVAALARLHARAGRRVRVFKCGADYLDPHWHELASGAPVHPLDLWMTGEADCRQRLHAAAAEADLILVEGVMGLFDGDASVAALARRLGIPVLAVIDAHAMGGTFGALALGLRSYWPDLPWAGVLANRVAGERHARMLQDGLRSASDWLGALPPVSIAGEGRGKPGGLLPERQLGLVAARELPDALVRLDAAANALAATPLGMLSPRDWQRWAVDFAAPPDAPAAPAPLLAGRRVAVARDAAFCLVYEANLQTLRQLGAQVEIFAPLQGEPLPACDALWLPGGFPELHASALASLTHLREQLRRHIAAGRPVWAEGGGMLALLQSVTLADGCCLPLWDLLPGHATLRQRLQGLGPRSWQPVADGAQSLAKKQAPTAARRLPDATPAAPVADGALRGHTFHYSSVDAPDLAITGHAVRPAPEEAQAGAEPVYRHGSVHASYFHAWFPSAPRAVARLLGATP</sequence>
<evidence type="ECO:0000256" key="9">
    <source>
        <dbReference type="ARBA" id="ARBA00022962"/>
    </source>
</evidence>